<evidence type="ECO:0000256" key="2">
    <source>
        <dbReference type="ARBA" id="ARBA00008072"/>
    </source>
</evidence>
<evidence type="ECO:0000256" key="1">
    <source>
        <dbReference type="ARBA" id="ARBA00001947"/>
    </source>
</evidence>
<comment type="catalytic activity">
    <reaction evidence="8">
        <text>a primary alcohol + NAD(+) = an aldehyde + NADH + H(+)</text>
        <dbReference type="Rhea" id="RHEA:10736"/>
        <dbReference type="ChEBI" id="CHEBI:15378"/>
        <dbReference type="ChEBI" id="CHEBI:15734"/>
        <dbReference type="ChEBI" id="CHEBI:17478"/>
        <dbReference type="ChEBI" id="CHEBI:57540"/>
        <dbReference type="ChEBI" id="CHEBI:57945"/>
        <dbReference type="EC" id="1.1.1.1"/>
    </reaction>
</comment>
<dbReference type="InterPro" id="IPR011032">
    <property type="entry name" value="GroES-like_sf"/>
</dbReference>
<comment type="catalytic activity">
    <reaction evidence="7">
        <text>a secondary alcohol + NAD(+) = a ketone + NADH + H(+)</text>
        <dbReference type="Rhea" id="RHEA:10740"/>
        <dbReference type="ChEBI" id="CHEBI:15378"/>
        <dbReference type="ChEBI" id="CHEBI:17087"/>
        <dbReference type="ChEBI" id="CHEBI:35681"/>
        <dbReference type="ChEBI" id="CHEBI:57540"/>
        <dbReference type="ChEBI" id="CHEBI:57945"/>
        <dbReference type="EC" id="1.1.1.1"/>
    </reaction>
</comment>
<dbReference type="PANTHER" id="PTHR42940:SF8">
    <property type="entry name" value="VACUOLAR PROTEIN SORTING-ASSOCIATED PROTEIN 11"/>
    <property type="match status" value="1"/>
</dbReference>
<dbReference type="Pfam" id="PF08240">
    <property type="entry name" value="ADH_N"/>
    <property type="match status" value="1"/>
</dbReference>
<dbReference type="SUPFAM" id="SSF50129">
    <property type="entry name" value="GroES-like"/>
    <property type="match status" value="1"/>
</dbReference>
<dbReference type="AlphaFoldDB" id="A0A6M6JXA1"/>
<accession>A0A6M6JXA1</accession>
<name>A0A6M6JXA1_9PSEU</name>
<feature type="domain" description="Enoyl reductase (ER)" evidence="9">
    <location>
        <begin position="10"/>
        <end position="341"/>
    </location>
</feature>
<reference evidence="10 11" key="1">
    <citation type="submission" date="2020-05" db="EMBL/GenBank/DDBJ databases">
        <authorList>
            <person name="Mo P."/>
        </authorList>
    </citation>
    <scope>NUCLEOTIDE SEQUENCE [LARGE SCALE GENOMIC DNA]</scope>
    <source>
        <strain evidence="10 11">Gen01</strain>
    </source>
</reference>
<dbReference type="Proteomes" id="UP000505377">
    <property type="component" value="Chromosome"/>
</dbReference>
<dbReference type="PANTHER" id="PTHR42940">
    <property type="entry name" value="ALCOHOL DEHYDROGENASE 1-RELATED"/>
    <property type="match status" value="1"/>
</dbReference>
<dbReference type="InterPro" id="IPR020843">
    <property type="entry name" value="ER"/>
</dbReference>
<evidence type="ECO:0000256" key="7">
    <source>
        <dbReference type="ARBA" id="ARBA00049164"/>
    </source>
</evidence>
<protein>
    <recommendedName>
        <fullName evidence="3">alcohol dehydrogenase</fullName>
        <ecNumber evidence="3">1.1.1.1</ecNumber>
    </recommendedName>
</protein>
<dbReference type="KEGG" id="pbro:HOP40_19570"/>
<evidence type="ECO:0000313" key="10">
    <source>
        <dbReference type="EMBL" id="QJY50751.1"/>
    </source>
</evidence>
<dbReference type="Pfam" id="PF00107">
    <property type="entry name" value="ADH_zinc_N"/>
    <property type="match status" value="1"/>
</dbReference>
<evidence type="ECO:0000256" key="4">
    <source>
        <dbReference type="ARBA" id="ARBA00022723"/>
    </source>
</evidence>
<dbReference type="GO" id="GO:0046872">
    <property type="term" value="F:metal ion binding"/>
    <property type="evidence" value="ECO:0007669"/>
    <property type="project" value="UniProtKB-KW"/>
</dbReference>
<dbReference type="InterPro" id="IPR013149">
    <property type="entry name" value="ADH-like_C"/>
</dbReference>
<dbReference type="SUPFAM" id="SSF51735">
    <property type="entry name" value="NAD(P)-binding Rossmann-fold domains"/>
    <property type="match status" value="1"/>
</dbReference>
<evidence type="ECO:0000313" key="11">
    <source>
        <dbReference type="Proteomes" id="UP000505377"/>
    </source>
</evidence>
<keyword evidence="11" id="KW-1185">Reference proteome</keyword>
<dbReference type="Gene3D" id="3.90.180.10">
    <property type="entry name" value="Medium-chain alcohol dehydrogenases, catalytic domain"/>
    <property type="match status" value="1"/>
</dbReference>
<keyword evidence="6" id="KW-0560">Oxidoreductase</keyword>
<dbReference type="InterPro" id="IPR036291">
    <property type="entry name" value="NAD(P)-bd_dom_sf"/>
</dbReference>
<dbReference type="InterPro" id="IPR013154">
    <property type="entry name" value="ADH-like_N"/>
</dbReference>
<keyword evidence="5" id="KW-0862">Zinc</keyword>
<dbReference type="EMBL" id="CP053564">
    <property type="protein sequence ID" value="QJY50751.1"/>
    <property type="molecule type" value="Genomic_DNA"/>
</dbReference>
<evidence type="ECO:0000256" key="8">
    <source>
        <dbReference type="ARBA" id="ARBA00049243"/>
    </source>
</evidence>
<organism evidence="10 11">
    <name type="scientific">Pseudonocardia broussonetiae</name>
    <dbReference type="NCBI Taxonomy" id="2736640"/>
    <lineage>
        <taxon>Bacteria</taxon>
        <taxon>Bacillati</taxon>
        <taxon>Actinomycetota</taxon>
        <taxon>Actinomycetes</taxon>
        <taxon>Pseudonocardiales</taxon>
        <taxon>Pseudonocardiaceae</taxon>
        <taxon>Pseudonocardia</taxon>
    </lineage>
</organism>
<evidence type="ECO:0000256" key="6">
    <source>
        <dbReference type="ARBA" id="ARBA00023002"/>
    </source>
</evidence>
<evidence type="ECO:0000256" key="3">
    <source>
        <dbReference type="ARBA" id="ARBA00013190"/>
    </source>
</evidence>
<comment type="cofactor">
    <cofactor evidence="1">
        <name>Zn(2+)</name>
        <dbReference type="ChEBI" id="CHEBI:29105"/>
    </cofactor>
</comment>
<dbReference type="GO" id="GO:0005737">
    <property type="term" value="C:cytoplasm"/>
    <property type="evidence" value="ECO:0007669"/>
    <property type="project" value="TreeGrafter"/>
</dbReference>
<dbReference type="EC" id="1.1.1.1" evidence="3"/>
<evidence type="ECO:0000256" key="5">
    <source>
        <dbReference type="ARBA" id="ARBA00022833"/>
    </source>
</evidence>
<dbReference type="SMART" id="SM00829">
    <property type="entry name" value="PKS_ER"/>
    <property type="match status" value="1"/>
</dbReference>
<evidence type="ECO:0000259" key="9">
    <source>
        <dbReference type="SMART" id="SM00829"/>
    </source>
</evidence>
<dbReference type="GO" id="GO:0004022">
    <property type="term" value="F:alcohol dehydrogenase (NAD+) activity"/>
    <property type="evidence" value="ECO:0007669"/>
    <property type="project" value="UniProtKB-EC"/>
</dbReference>
<gene>
    <name evidence="10" type="ORF">HOP40_19570</name>
</gene>
<comment type="similarity">
    <text evidence="2">Belongs to the zinc-containing alcohol dehydrogenase family.</text>
</comment>
<proteinExistence type="inferred from homology"/>
<keyword evidence="4" id="KW-0479">Metal-binding</keyword>
<sequence length="345" mass="35692">MSAVVFSEFGPPEVLHRATIATPQPAPDEVLVQVAAVSVGRLLDLRARAGTHPYARFVLPHVLGAEHAGVVAAVGSGVTSSRVGDRVAVFPSVCCGGCRYCLRGQAEACQSLQLIGTHRPGAYADYVAVPERNVTPVPDGISPVEAAALALSGPVARNQLTQAGFEPGMWVLVQGAASALGSTTATLAAHLGARVIATSRSAEKRSRLEAAGIEFTLDGTSPTFAADVLDVTGGHGIDIAIDDLGEPAMFAATLDALAVAGSVVTSGAFLGGGASVDLLRLYSRCQRVIGVRTGNPESVRASWAEVARGFRPVVDRWFPLDRAAEAHHHVESDTNVGRVALVTQP</sequence>